<evidence type="ECO:0000259" key="1">
    <source>
        <dbReference type="PROSITE" id="PS50830"/>
    </source>
</evidence>
<gene>
    <name evidence="2" type="ORF">GCM10025751_42650</name>
</gene>
<dbReference type="PROSITE" id="PS51257">
    <property type="entry name" value="PROKAR_LIPOPROTEIN"/>
    <property type="match status" value="1"/>
</dbReference>
<feature type="domain" description="TNase-like" evidence="1">
    <location>
        <begin position="60"/>
        <end position="183"/>
    </location>
</feature>
<evidence type="ECO:0000313" key="2">
    <source>
        <dbReference type="EMBL" id="GAA5059023.1"/>
    </source>
</evidence>
<evidence type="ECO:0000313" key="3">
    <source>
        <dbReference type="Proteomes" id="UP001501729"/>
    </source>
</evidence>
<dbReference type="InterPro" id="IPR035437">
    <property type="entry name" value="SNase_OB-fold_sf"/>
</dbReference>
<comment type="caution">
    <text evidence="2">The sequence shown here is derived from an EMBL/GenBank/DDBJ whole genome shotgun (WGS) entry which is preliminary data.</text>
</comment>
<accession>A0AAV3UMV6</accession>
<dbReference type="InterPro" id="IPR016071">
    <property type="entry name" value="Staphylococal_nuclease_OB-fold"/>
</dbReference>
<keyword evidence="3" id="KW-1185">Reference proteome</keyword>
<dbReference type="AlphaFoldDB" id="A0AAV3UMV6"/>
<dbReference type="Proteomes" id="UP001501729">
    <property type="component" value="Unassembled WGS sequence"/>
</dbReference>
<dbReference type="Pfam" id="PF00565">
    <property type="entry name" value="SNase"/>
    <property type="match status" value="1"/>
</dbReference>
<name>A0AAV3UMV6_9EURY</name>
<dbReference type="GeneID" id="68616446"/>
<dbReference type="RefSeq" id="WP_227778084.1">
    <property type="nucleotide sequence ID" value="NZ_BAABKX010000016.1"/>
</dbReference>
<dbReference type="EMBL" id="BAABKX010000016">
    <property type="protein sequence ID" value="GAA5059023.1"/>
    <property type="molecule type" value="Genomic_DNA"/>
</dbReference>
<protein>
    <recommendedName>
        <fullName evidence="1">TNase-like domain-containing protein</fullName>
    </recommendedName>
</protein>
<dbReference type="SUPFAM" id="SSF50199">
    <property type="entry name" value="Staphylococcal nuclease"/>
    <property type="match status" value="1"/>
</dbReference>
<organism evidence="2 3">
    <name type="scientific">Haladaptatus pallidirubidus</name>
    <dbReference type="NCBI Taxonomy" id="1008152"/>
    <lineage>
        <taxon>Archaea</taxon>
        <taxon>Methanobacteriati</taxon>
        <taxon>Methanobacteriota</taxon>
        <taxon>Stenosarchaea group</taxon>
        <taxon>Halobacteria</taxon>
        <taxon>Halobacteriales</taxon>
        <taxon>Haladaptataceae</taxon>
        <taxon>Haladaptatus</taxon>
    </lineage>
</organism>
<proteinExistence type="predicted"/>
<dbReference type="SMART" id="SM00318">
    <property type="entry name" value="SNc"/>
    <property type="match status" value="1"/>
</dbReference>
<dbReference type="Gene3D" id="2.40.50.90">
    <property type="match status" value="1"/>
</dbReference>
<reference evidence="2 3" key="1">
    <citation type="journal article" date="2019" name="Int. J. Syst. Evol. Microbiol.">
        <title>The Global Catalogue of Microorganisms (GCM) 10K type strain sequencing project: providing services to taxonomists for standard genome sequencing and annotation.</title>
        <authorList>
            <consortium name="The Broad Institute Genomics Platform"/>
            <consortium name="The Broad Institute Genome Sequencing Center for Infectious Disease"/>
            <person name="Wu L."/>
            <person name="Ma J."/>
        </authorList>
    </citation>
    <scope>NUCLEOTIDE SEQUENCE [LARGE SCALE GENOMIC DNA]</scope>
    <source>
        <strain evidence="2 3">JCM 17504</strain>
    </source>
</reference>
<dbReference type="PROSITE" id="PS50830">
    <property type="entry name" value="TNASE_3"/>
    <property type="match status" value="1"/>
</dbReference>
<sequence length="189" mass="20869">MHRSLPILGLALLIVLAGCLGGLGFGGSSDAATTTTRIETQTTSLRQPTTANIETPEDSERFQARVTKIIDPTTLKIKHNGKNRTVDLIGVSVPERGPIHKKAVRYTKSQMDHQVVTVVSDPEVGTTDDGHLRAYVYIGNFMVNSDLVRIGYARVPDGQFSKRQEFLQKQQQAKQRGYGRWNTTTNTDS</sequence>